<evidence type="ECO:0000256" key="3">
    <source>
        <dbReference type="ARBA" id="ARBA00022692"/>
    </source>
</evidence>
<evidence type="ECO:0000256" key="1">
    <source>
        <dbReference type="ARBA" id="ARBA00004167"/>
    </source>
</evidence>
<comment type="subcellular location">
    <subcellularLocation>
        <location evidence="1">Membrane</location>
        <topology evidence="1">Single-pass membrane protein</topology>
    </subcellularLocation>
</comment>
<dbReference type="NCBIfam" id="TIGR01933">
    <property type="entry name" value="hflK"/>
    <property type="match status" value="1"/>
</dbReference>
<keyword evidence="3 6" id="KW-0812">Transmembrane</keyword>
<accession>A0A840SH67</accession>
<keyword evidence="4 6" id="KW-1133">Transmembrane helix</keyword>
<dbReference type="RefSeq" id="WP_184652659.1">
    <property type="nucleotide sequence ID" value="NZ_JACHFR010000002.1"/>
</dbReference>
<dbReference type="InterPro" id="IPR010201">
    <property type="entry name" value="HflK"/>
</dbReference>
<dbReference type="Gene3D" id="3.30.479.30">
    <property type="entry name" value="Band 7 domain"/>
    <property type="match status" value="1"/>
</dbReference>
<dbReference type="GO" id="GO:0006508">
    <property type="term" value="P:proteolysis"/>
    <property type="evidence" value="ECO:0007669"/>
    <property type="project" value="UniProtKB-KW"/>
</dbReference>
<organism evidence="8 9">
    <name type="scientific">Treponema rectale</name>
    <dbReference type="NCBI Taxonomy" id="744512"/>
    <lineage>
        <taxon>Bacteria</taxon>
        <taxon>Pseudomonadati</taxon>
        <taxon>Spirochaetota</taxon>
        <taxon>Spirochaetia</taxon>
        <taxon>Spirochaetales</taxon>
        <taxon>Treponemataceae</taxon>
        <taxon>Treponema</taxon>
    </lineage>
</organism>
<keyword evidence="5 6" id="KW-0472">Membrane</keyword>
<protein>
    <recommendedName>
        <fullName evidence="6">Protein HflK</fullName>
    </recommendedName>
</protein>
<comment type="subunit">
    <text evidence="6">HflC and HflK may interact to form a multimeric complex.</text>
</comment>
<dbReference type="InterPro" id="IPR050710">
    <property type="entry name" value="Band7/mec-2_domain"/>
</dbReference>
<dbReference type="PANTHER" id="PTHR43327">
    <property type="entry name" value="STOMATIN-LIKE PROTEIN 2, MITOCHONDRIAL"/>
    <property type="match status" value="1"/>
</dbReference>
<dbReference type="GO" id="GO:0008233">
    <property type="term" value="F:peptidase activity"/>
    <property type="evidence" value="ECO:0007669"/>
    <property type="project" value="UniProtKB-KW"/>
</dbReference>
<keyword evidence="9" id="KW-1185">Reference proteome</keyword>
<evidence type="ECO:0000256" key="4">
    <source>
        <dbReference type="ARBA" id="ARBA00022989"/>
    </source>
</evidence>
<gene>
    <name evidence="8" type="ORF">HNP77_001615</name>
</gene>
<dbReference type="CDD" id="cd03404">
    <property type="entry name" value="SPFH_HflK"/>
    <property type="match status" value="1"/>
</dbReference>
<feature type="transmembrane region" description="Helical" evidence="6">
    <location>
        <begin position="21"/>
        <end position="45"/>
    </location>
</feature>
<comment type="similarity">
    <text evidence="2 6">Belongs to the band 7/mec-2 family. HflK subfamily.</text>
</comment>
<dbReference type="Proteomes" id="UP000578697">
    <property type="component" value="Unassembled WGS sequence"/>
</dbReference>
<dbReference type="GO" id="GO:0016020">
    <property type="term" value="C:membrane"/>
    <property type="evidence" value="ECO:0007669"/>
    <property type="project" value="UniProtKB-SubCell"/>
</dbReference>
<dbReference type="EMBL" id="JACHFR010000002">
    <property type="protein sequence ID" value="MBB5219246.1"/>
    <property type="molecule type" value="Genomic_DNA"/>
</dbReference>
<dbReference type="Pfam" id="PF01145">
    <property type="entry name" value="Band_7"/>
    <property type="match status" value="1"/>
</dbReference>
<evidence type="ECO:0000256" key="2">
    <source>
        <dbReference type="ARBA" id="ARBA00006971"/>
    </source>
</evidence>
<evidence type="ECO:0000256" key="6">
    <source>
        <dbReference type="RuleBase" id="RU364113"/>
    </source>
</evidence>
<comment type="function">
    <text evidence="6">HflC and HflK could encode or regulate a protease.</text>
</comment>
<evidence type="ECO:0000259" key="7">
    <source>
        <dbReference type="SMART" id="SM00244"/>
    </source>
</evidence>
<keyword evidence="8" id="KW-0378">Hydrolase</keyword>
<name>A0A840SH67_9SPIR</name>
<dbReference type="AlphaFoldDB" id="A0A840SH67"/>
<dbReference type="InterPro" id="IPR036013">
    <property type="entry name" value="Band_7/SPFH_dom_sf"/>
</dbReference>
<dbReference type="SMART" id="SM00244">
    <property type="entry name" value="PHB"/>
    <property type="match status" value="1"/>
</dbReference>
<evidence type="ECO:0000313" key="8">
    <source>
        <dbReference type="EMBL" id="MBB5219246.1"/>
    </source>
</evidence>
<evidence type="ECO:0000256" key="5">
    <source>
        <dbReference type="ARBA" id="ARBA00023136"/>
    </source>
</evidence>
<reference evidence="8 9" key="1">
    <citation type="submission" date="2020-08" db="EMBL/GenBank/DDBJ databases">
        <title>Genomic Encyclopedia of Type Strains, Phase IV (KMG-IV): sequencing the most valuable type-strain genomes for metagenomic binning, comparative biology and taxonomic classification.</title>
        <authorList>
            <person name="Goeker M."/>
        </authorList>
    </citation>
    <scope>NUCLEOTIDE SEQUENCE [LARGE SCALE GENOMIC DNA]</scope>
    <source>
        <strain evidence="8 9">DSM 103679</strain>
    </source>
</reference>
<feature type="domain" description="Band 7" evidence="7">
    <location>
        <begin position="40"/>
        <end position="221"/>
    </location>
</feature>
<dbReference type="InterPro" id="IPR001107">
    <property type="entry name" value="Band_7"/>
</dbReference>
<keyword evidence="8" id="KW-0645">Protease</keyword>
<dbReference type="SUPFAM" id="SSF117892">
    <property type="entry name" value="Band 7/SPFH domain"/>
    <property type="match status" value="1"/>
</dbReference>
<dbReference type="PANTHER" id="PTHR43327:SF2">
    <property type="entry name" value="MODULATOR OF FTSH PROTEASE HFLK"/>
    <property type="match status" value="1"/>
</dbReference>
<sequence>MTDYEMYLRNLSRRFQQKIKTPKFIFIIAAVVFLIALAASTFFMVDQTEQAVITRFGSYRTTLGPGLHYKLPFGIEKKYIVPGAKVVQTEQFGFKTTKSGVVNTYQNNISSESTMLTGDLNIVDVEWIIQYRIVDPVAWLFTVEEKEQTIRDISRSAINTLVGDRAIFSVMGSERSNIESLAMTMMNEQFHQLGMGINVIAVKLQNIVPPSGVQSAFEDVNKAIQDMNRFINEGKEKYNAEIPKAKGEADRQVQVADGYAAERVNRAKGDVARFNAVYEEYKKAPSVTRERLYLEAMEEIFNASKDPVLVDKNLDNVLPFKNLGE</sequence>
<proteinExistence type="inferred from homology"/>
<comment type="caution">
    <text evidence="8">The sequence shown here is derived from an EMBL/GenBank/DDBJ whole genome shotgun (WGS) entry which is preliminary data.</text>
</comment>
<evidence type="ECO:0000313" key="9">
    <source>
        <dbReference type="Proteomes" id="UP000578697"/>
    </source>
</evidence>